<proteinExistence type="predicted"/>
<accession>A0A450TIF2</accession>
<dbReference type="EMBL" id="CAADFD010000125">
    <property type="protein sequence ID" value="VFJ67040.1"/>
    <property type="molecule type" value="Genomic_DNA"/>
</dbReference>
<evidence type="ECO:0000313" key="1">
    <source>
        <dbReference type="EMBL" id="VFJ67040.1"/>
    </source>
</evidence>
<name>A0A450TIF2_9GAMM</name>
<gene>
    <name evidence="1" type="ORF">BECKFW1821B_GA0114236_11257</name>
</gene>
<evidence type="ECO:0008006" key="2">
    <source>
        <dbReference type="Google" id="ProtNLM"/>
    </source>
</evidence>
<reference evidence="1" key="1">
    <citation type="submission" date="2019-02" db="EMBL/GenBank/DDBJ databases">
        <authorList>
            <person name="Gruber-Vodicka R. H."/>
            <person name="Seah K. B. B."/>
        </authorList>
    </citation>
    <scope>NUCLEOTIDE SEQUENCE</scope>
    <source>
        <strain evidence="1">BECK_BZ106</strain>
    </source>
</reference>
<sequence>MSMKKQVILVRPRPKDDNITAYTHAWSEGVRQLFQESGWTVTDCSMEKATRESVEAVLRAQPGSLFVFYGHGQVDHLEGQDNDAVCDLKNAGLLGKHRVYVMACHSVTELGEAAVEKHGALVYLGYAGFVHGHWGNRKDKEYGGAMYALGECVNSGLRAWLGKPASTAEEIKRKMKKAYEYWIDYYMEIDDIDYLVATRFASVLRHNREALDVLGNKQTRLLD</sequence>
<protein>
    <recommendedName>
        <fullName evidence="2">CHAT domain-containing protein</fullName>
    </recommendedName>
</protein>
<organism evidence="1">
    <name type="scientific">Candidatus Kentrum sp. FW</name>
    <dbReference type="NCBI Taxonomy" id="2126338"/>
    <lineage>
        <taxon>Bacteria</taxon>
        <taxon>Pseudomonadati</taxon>
        <taxon>Pseudomonadota</taxon>
        <taxon>Gammaproteobacteria</taxon>
        <taxon>Candidatus Kentrum</taxon>
    </lineage>
</organism>
<dbReference type="AlphaFoldDB" id="A0A450TIF2"/>